<dbReference type="Pfam" id="PF06568">
    <property type="entry name" value="YjiS-like"/>
    <property type="match status" value="1"/>
</dbReference>
<protein>
    <submittedName>
        <fullName evidence="3">Uncharacterized protein YjiS (DUF1127 family)</fullName>
    </submittedName>
</protein>
<keyword evidence="1" id="KW-0812">Transmembrane</keyword>
<feature type="transmembrane region" description="Helical" evidence="1">
    <location>
        <begin position="22"/>
        <end position="39"/>
    </location>
</feature>
<feature type="domain" description="YjiS-like" evidence="2">
    <location>
        <begin position="33"/>
        <end position="67"/>
    </location>
</feature>
<dbReference type="Proteomes" id="UP000246569">
    <property type="component" value="Unassembled WGS sequence"/>
</dbReference>
<dbReference type="RefSeq" id="WP_110018438.1">
    <property type="nucleotide sequence ID" value="NZ_QGTJ01000005.1"/>
</dbReference>
<keyword evidence="1" id="KW-1133">Transmembrane helix</keyword>
<comment type="caution">
    <text evidence="3">The sequence shown here is derived from an EMBL/GenBank/DDBJ whole genome shotgun (WGS) entry which is preliminary data.</text>
</comment>
<dbReference type="InterPro" id="IPR009506">
    <property type="entry name" value="YjiS-like"/>
</dbReference>
<proteinExistence type="predicted"/>
<evidence type="ECO:0000259" key="2">
    <source>
        <dbReference type="Pfam" id="PF06568"/>
    </source>
</evidence>
<evidence type="ECO:0000256" key="1">
    <source>
        <dbReference type="SAM" id="Phobius"/>
    </source>
</evidence>
<evidence type="ECO:0000313" key="3">
    <source>
        <dbReference type="EMBL" id="PWV61650.1"/>
    </source>
</evidence>
<sequence length="77" mass="9035">MNTIEELSPSLPQSPAPARETIGLRASIVAMIRLLGIWYRRYRQRRHLHGLPDYLLKDIGVSRAEAEEEARKFFWQE</sequence>
<dbReference type="OrthoDB" id="5588773at2"/>
<reference evidence="3 4" key="1">
    <citation type="submission" date="2018-05" db="EMBL/GenBank/DDBJ databases">
        <title>Genomic Encyclopedia of Type Strains, Phase IV (KMG-IV): sequencing the most valuable type-strain genomes for metagenomic binning, comparative biology and taxonomic classification.</title>
        <authorList>
            <person name="Goeker M."/>
        </authorList>
    </citation>
    <scope>NUCLEOTIDE SEQUENCE [LARGE SCALE GENOMIC DNA]</scope>
    <source>
        <strain evidence="3 4">DSM 23606</strain>
    </source>
</reference>
<keyword evidence="1" id="KW-0472">Membrane</keyword>
<name>A0A317N006_9GAMM</name>
<organism evidence="3 4">
    <name type="scientific">Plasticicumulans acidivorans</name>
    <dbReference type="NCBI Taxonomy" id="886464"/>
    <lineage>
        <taxon>Bacteria</taxon>
        <taxon>Pseudomonadati</taxon>
        <taxon>Pseudomonadota</taxon>
        <taxon>Gammaproteobacteria</taxon>
        <taxon>Candidatus Competibacteraceae</taxon>
        <taxon>Plasticicumulans</taxon>
    </lineage>
</organism>
<keyword evidence="4" id="KW-1185">Reference proteome</keyword>
<dbReference type="AlphaFoldDB" id="A0A317N006"/>
<dbReference type="EMBL" id="QGTJ01000005">
    <property type="protein sequence ID" value="PWV61650.1"/>
    <property type="molecule type" value="Genomic_DNA"/>
</dbReference>
<accession>A0A317N006</accession>
<gene>
    <name evidence="3" type="ORF">C7443_10578</name>
</gene>
<evidence type="ECO:0000313" key="4">
    <source>
        <dbReference type="Proteomes" id="UP000246569"/>
    </source>
</evidence>